<dbReference type="InterPro" id="IPR007833">
    <property type="entry name" value="Capsule_polysaccharide_synth"/>
</dbReference>
<reference evidence="1" key="1">
    <citation type="submission" date="2022-10" db="EMBL/GenBank/DDBJ databases">
        <title>Hoeflea sp. J2-29, isolated from marine algae.</title>
        <authorList>
            <person name="Kristyanto S."/>
            <person name="Kim J.M."/>
            <person name="Jeon C.O."/>
        </authorList>
    </citation>
    <scope>NUCLEOTIDE SEQUENCE</scope>
    <source>
        <strain evidence="1">J2-29</strain>
    </source>
</reference>
<comment type="caution">
    <text evidence="1">The sequence shown here is derived from an EMBL/GenBank/DDBJ whole genome shotgun (WGS) entry which is preliminary data.</text>
</comment>
<proteinExistence type="predicted"/>
<dbReference type="Pfam" id="PF05159">
    <property type="entry name" value="Capsule_synth"/>
    <property type="match status" value="1"/>
</dbReference>
<gene>
    <name evidence="1" type="ORF">OEG82_03140</name>
</gene>
<organism evidence="1 2">
    <name type="scientific">Hoeflea ulvae</name>
    <dbReference type="NCBI Taxonomy" id="2983764"/>
    <lineage>
        <taxon>Bacteria</taxon>
        <taxon>Pseudomonadati</taxon>
        <taxon>Pseudomonadota</taxon>
        <taxon>Alphaproteobacteria</taxon>
        <taxon>Hyphomicrobiales</taxon>
        <taxon>Rhizobiaceae</taxon>
        <taxon>Hoeflea</taxon>
    </lineage>
</organism>
<sequence length="487" mass="55086">MKKTVLCFSRSYLSVLLPRLLAEDKDIEALHIVQTDEEERNIVALGQKVVLNLGKISREAVRSKDSPVWREPADMRSLTGFDFSPIYADRYLPEFPQETRQRIAGAIQAGFEEIFASHRIAGVLSEPVALFPTHYLLYLCKKHDARPLYWANTYFPGHFYFTHTINMVNPVRRDVPEALDEDGPLVSEIRSYLEKVASDEAGPVYHHKFSKGKQSGWSYFRQRKGMDALVLSPGLVSKGLQIARWGRAQSLKALFPRTGDYISAASAAEHRFYLRNQFYSLSHYDEAPGVFDAGNVFFPLQYEPEASLLYAAPWARNQFAVIESILQALPEGKLLWVKEHPNQFGPLSGPAWQALRRRYSNLRLIFGRENGRHLIQRCSLAIAISSTAGLDALIFGRKCFVLGDSYYQDFPDAVRIGSTRHLAAALNDMTNYVEENRRGDIAALTRALGKFARFTHPGDPQPSNELYVAENLDALRRAIRSELAIEG</sequence>
<dbReference type="RefSeq" id="WP_267611011.1">
    <property type="nucleotide sequence ID" value="NZ_JAOVZQ010000001.1"/>
</dbReference>
<name>A0ABT3YAY5_9HYPH</name>
<keyword evidence="2" id="KW-1185">Reference proteome</keyword>
<evidence type="ECO:0008006" key="3">
    <source>
        <dbReference type="Google" id="ProtNLM"/>
    </source>
</evidence>
<accession>A0ABT3YAY5</accession>
<evidence type="ECO:0000313" key="2">
    <source>
        <dbReference type="Proteomes" id="UP001081283"/>
    </source>
</evidence>
<protein>
    <recommendedName>
        <fullName evidence="3">Capsular biosynthesis protein</fullName>
    </recommendedName>
</protein>
<evidence type="ECO:0000313" key="1">
    <source>
        <dbReference type="EMBL" id="MCY0093031.1"/>
    </source>
</evidence>
<dbReference type="Proteomes" id="UP001081283">
    <property type="component" value="Unassembled WGS sequence"/>
</dbReference>
<dbReference type="EMBL" id="JAOVZQ010000001">
    <property type="protein sequence ID" value="MCY0093031.1"/>
    <property type="molecule type" value="Genomic_DNA"/>
</dbReference>